<reference evidence="17" key="2">
    <citation type="journal article" date="2022" name="Syst. Entomol.">
        <title>Massive gene rearrangements of mitochondrial genomes and implications for the phylogeny of Trichoptera (Insecta).</title>
        <authorList>
            <person name="Ge X."/>
            <person name="Peng L."/>
            <person name="Vogler A.P."/>
            <person name="Morse J.C."/>
            <person name="Yang L."/>
            <person name="Sun C."/>
            <person name="Wang B."/>
        </authorList>
    </citation>
    <scope>NUCLEOTIDE SEQUENCE</scope>
</reference>
<organism evidence="17">
    <name type="scientific">Rhyacophila quadrifida</name>
    <dbReference type="NCBI Taxonomy" id="2904903"/>
    <lineage>
        <taxon>Eukaryota</taxon>
        <taxon>Metazoa</taxon>
        <taxon>Ecdysozoa</taxon>
        <taxon>Arthropoda</taxon>
        <taxon>Hexapoda</taxon>
        <taxon>Insecta</taxon>
        <taxon>Pterygota</taxon>
        <taxon>Neoptera</taxon>
        <taxon>Endopterygota</taxon>
        <taxon>Trichoptera</taxon>
        <taxon>Integripalpia</taxon>
        <taxon>Rhyacophiloidea</taxon>
        <taxon>Rhyacophilidae</taxon>
        <taxon>Rhyacophila</taxon>
    </lineage>
</organism>
<comment type="catalytic activity">
    <reaction evidence="15">
        <text>a ubiquinone + NADH + 5 H(+)(in) = a ubiquinol + NAD(+) + 4 H(+)(out)</text>
        <dbReference type="Rhea" id="RHEA:29091"/>
        <dbReference type="Rhea" id="RHEA-COMP:9565"/>
        <dbReference type="Rhea" id="RHEA-COMP:9566"/>
        <dbReference type="ChEBI" id="CHEBI:15378"/>
        <dbReference type="ChEBI" id="CHEBI:16389"/>
        <dbReference type="ChEBI" id="CHEBI:17976"/>
        <dbReference type="ChEBI" id="CHEBI:57540"/>
        <dbReference type="ChEBI" id="CHEBI:57945"/>
        <dbReference type="EC" id="7.1.1.2"/>
    </reaction>
</comment>
<sequence>MIMFTVISYMYMLSIMLIFMNNPLSMGILVMIQTLMISLIFFLSNYSSWFAYILFLTFLGGLLILFIYTTSFSSNEKFNFNFNEIILFFMFNAIWIILMMILPSKFPHLIKYFSNLEMNKMNMINLFFNNENLTNNSQLYNSKFILTLMMIMFLLISMTIINKISNPFMGTFRIM</sequence>
<dbReference type="InterPro" id="IPR050269">
    <property type="entry name" value="ComplexI_Subunit6"/>
</dbReference>
<keyword evidence="13 16" id="KW-0472">Membrane</keyword>
<evidence type="ECO:0000256" key="9">
    <source>
        <dbReference type="ARBA" id="ARBA00022982"/>
    </source>
</evidence>
<evidence type="ECO:0000256" key="6">
    <source>
        <dbReference type="ARBA" id="ARBA00022660"/>
    </source>
</evidence>
<keyword evidence="8" id="KW-1278">Translocase</keyword>
<keyword evidence="7 16" id="KW-0812">Transmembrane</keyword>
<evidence type="ECO:0000256" key="11">
    <source>
        <dbReference type="ARBA" id="ARBA00023027"/>
    </source>
</evidence>
<evidence type="ECO:0000256" key="2">
    <source>
        <dbReference type="ARBA" id="ARBA00005698"/>
    </source>
</evidence>
<dbReference type="GO" id="GO:0008137">
    <property type="term" value="F:NADH dehydrogenase (ubiquinone) activity"/>
    <property type="evidence" value="ECO:0007669"/>
    <property type="project" value="UniProtKB-EC"/>
</dbReference>
<dbReference type="RefSeq" id="YP_010586560.1">
    <property type="nucleotide sequence ID" value="NC_069284.1"/>
</dbReference>
<protein>
    <recommendedName>
        <fullName evidence="4">NADH-ubiquinone oxidoreductase chain 6</fullName>
        <ecNumber evidence="3">7.1.1.2</ecNumber>
    </recommendedName>
    <alternativeName>
        <fullName evidence="14">NADH dehydrogenase subunit 6</fullName>
    </alternativeName>
</protein>
<keyword evidence="11" id="KW-0520">NAD</keyword>
<geneLocation type="mitochondrion" evidence="17"/>
<reference evidence="17" key="1">
    <citation type="submission" date="2021-11" db="EMBL/GenBank/DDBJ databases">
        <authorList>
            <person name="Ge X.-Y."/>
            <person name="Peng L."/>
            <person name="Sun C.-H."/>
            <person name="Wang B.-X."/>
        </authorList>
    </citation>
    <scope>NUCLEOTIDE SEQUENCE</scope>
</reference>
<evidence type="ECO:0000256" key="5">
    <source>
        <dbReference type="ARBA" id="ARBA00022448"/>
    </source>
</evidence>
<comment type="subcellular location">
    <subcellularLocation>
        <location evidence="1">Mitochondrion membrane</location>
        <topology evidence="1">Multi-pass membrane protein</topology>
    </subcellularLocation>
</comment>
<evidence type="ECO:0000256" key="3">
    <source>
        <dbReference type="ARBA" id="ARBA00012944"/>
    </source>
</evidence>
<dbReference type="GO" id="GO:0031966">
    <property type="term" value="C:mitochondrial membrane"/>
    <property type="evidence" value="ECO:0007669"/>
    <property type="project" value="UniProtKB-SubCell"/>
</dbReference>
<feature type="transmembrane region" description="Helical" evidence="16">
    <location>
        <begin position="80"/>
        <end position="102"/>
    </location>
</feature>
<evidence type="ECO:0000256" key="10">
    <source>
        <dbReference type="ARBA" id="ARBA00022989"/>
    </source>
</evidence>
<dbReference type="PANTHER" id="PTHR11435">
    <property type="entry name" value="NADH UBIQUINONE OXIDOREDUCTASE SUBUNIT ND6"/>
    <property type="match status" value="1"/>
</dbReference>
<proteinExistence type="inferred from homology"/>
<feature type="transmembrane region" description="Helical" evidence="16">
    <location>
        <begin position="144"/>
        <end position="165"/>
    </location>
</feature>
<evidence type="ECO:0000256" key="8">
    <source>
        <dbReference type="ARBA" id="ARBA00022967"/>
    </source>
</evidence>
<name>A0A9E8LPC9_9NEOP</name>
<evidence type="ECO:0000313" key="17">
    <source>
        <dbReference type="EMBL" id="UZZ44374.1"/>
    </source>
</evidence>
<dbReference type="CTD" id="4541"/>
<feature type="transmembrane region" description="Helical" evidence="16">
    <location>
        <begin position="49"/>
        <end position="68"/>
    </location>
</feature>
<evidence type="ECO:0000256" key="13">
    <source>
        <dbReference type="ARBA" id="ARBA00023136"/>
    </source>
</evidence>
<keyword evidence="5" id="KW-0813">Transport</keyword>
<keyword evidence="6" id="KW-0679">Respiratory chain</keyword>
<feature type="transmembrane region" description="Helical" evidence="16">
    <location>
        <begin position="12"/>
        <end position="43"/>
    </location>
</feature>
<dbReference type="EMBL" id="OL678049">
    <property type="protein sequence ID" value="UZZ44374.1"/>
    <property type="molecule type" value="Genomic_DNA"/>
</dbReference>
<evidence type="ECO:0000256" key="14">
    <source>
        <dbReference type="ARBA" id="ARBA00031019"/>
    </source>
</evidence>
<evidence type="ECO:0000256" key="4">
    <source>
        <dbReference type="ARBA" id="ARBA00021095"/>
    </source>
</evidence>
<keyword evidence="12 17" id="KW-0496">Mitochondrion</keyword>
<evidence type="ECO:0000256" key="16">
    <source>
        <dbReference type="SAM" id="Phobius"/>
    </source>
</evidence>
<evidence type="ECO:0000256" key="7">
    <source>
        <dbReference type="ARBA" id="ARBA00022692"/>
    </source>
</evidence>
<keyword evidence="9" id="KW-0249">Electron transport</keyword>
<dbReference type="GeneID" id="77426608"/>
<evidence type="ECO:0000256" key="1">
    <source>
        <dbReference type="ARBA" id="ARBA00004225"/>
    </source>
</evidence>
<dbReference type="EC" id="7.1.1.2" evidence="3"/>
<evidence type="ECO:0000256" key="12">
    <source>
        <dbReference type="ARBA" id="ARBA00023128"/>
    </source>
</evidence>
<accession>A0A9E8LPC9</accession>
<gene>
    <name evidence="17" type="primary">ND6</name>
</gene>
<keyword evidence="10 16" id="KW-1133">Transmembrane helix</keyword>
<dbReference type="AlphaFoldDB" id="A0A9E8LPC9"/>
<comment type="similarity">
    <text evidence="2">Belongs to the complex I subunit 6 family.</text>
</comment>
<dbReference type="PANTHER" id="PTHR11435:SF1">
    <property type="entry name" value="NADH-UBIQUINONE OXIDOREDUCTASE CHAIN 6"/>
    <property type="match status" value="1"/>
</dbReference>
<evidence type="ECO:0000256" key="15">
    <source>
        <dbReference type="ARBA" id="ARBA00049551"/>
    </source>
</evidence>